<dbReference type="Proteomes" id="UP000017747">
    <property type="component" value="Unassembled WGS sequence"/>
</dbReference>
<organism evidence="2 3">
    <name type="scientific">Youngiibacter fragilis 232.1</name>
    <dbReference type="NCBI Taxonomy" id="994573"/>
    <lineage>
        <taxon>Bacteria</taxon>
        <taxon>Bacillati</taxon>
        <taxon>Bacillota</taxon>
        <taxon>Clostridia</taxon>
        <taxon>Eubacteriales</taxon>
        <taxon>Clostridiaceae</taxon>
        <taxon>Youngiibacter</taxon>
    </lineage>
</organism>
<dbReference type="Pfam" id="PF18050">
    <property type="entry name" value="Cyclophil_like2"/>
    <property type="match status" value="1"/>
</dbReference>
<proteinExistence type="predicted"/>
<dbReference type="SUPFAM" id="SSF50891">
    <property type="entry name" value="Cyclophilin-like"/>
    <property type="match status" value="1"/>
</dbReference>
<name>V7I390_9CLOT</name>
<dbReference type="EMBL" id="AXUN02000210">
    <property type="protein sequence ID" value="ETA79472.1"/>
    <property type="molecule type" value="Genomic_DNA"/>
</dbReference>
<dbReference type="AlphaFoldDB" id="V7I390"/>
<dbReference type="PATRIC" id="fig|994573.3.peg.3177"/>
<dbReference type="eggNOG" id="COG4925">
    <property type="taxonomic scope" value="Bacteria"/>
</dbReference>
<dbReference type="InterPro" id="IPR029000">
    <property type="entry name" value="Cyclophilin-like_dom_sf"/>
</dbReference>
<dbReference type="InterPro" id="IPR041183">
    <property type="entry name" value="Cyclophilin-like"/>
</dbReference>
<dbReference type="Gene3D" id="2.40.100.20">
    <property type="match status" value="1"/>
</dbReference>
<reference evidence="2 3" key="1">
    <citation type="journal article" date="2014" name="Genome Announc.">
        <title>Genome Sequence of Youngiibacter fragilis, the Type Strain of the Genus Youngiibacter.</title>
        <authorList>
            <person name="Wawrik C.B."/>
            <person name="Callaghan A.V."/>
            <person name="Stamps B.W."/>
            <person name="Wawrik B."/>
        </authorList>
    </citation>
    <scope>NUCLEOTIDE SEQUENCE [LARGE SCALE GENOMIC DNA]</scope>
    <source>
        <strain evidence="2 3">232.1</strain>
    </source>
</reference>
<comment type="caution">
    <text evidence="2">The sequence shown here is derived from an EMBL/GenBank/DDBJ whole genome shotgun (WGS) entry which is preliminary data.</text>
</comment>
<sequence>MAGFDMQTASRRLTRRLLIAVVLLSLVGFASCSSSGPKAQDGDVLMKNDTMVSLSIGVEKIIVRMHDNPTSRDFLSMLPLKLKFSDYAGTEKISYLPRNLSTESAPNGYDPSKGDFTLYAPWGNLAVFYKDFSYSPGLVSLGVIESGIEKMEEMKGDFEVLIEKID</sequence>
<evidence type="ECO:0000259" key="1">
    <source>
        <dbReference type="Pfam" id="PF18050"/>
    </source>
</evidence>
<evidence type="ECO:0000313" key="3">
    <source>
        <dbReference type="Proteomes" id="UP000017747"/>
    </source>
</evidence>
<accession>V7I390</accession>
<protein>
    <recommendedName>
        <fullName evidence="1">Cyclophilin-like domain-containing protein</fullName>
    </recommendedName>
</protein>
<feature type="domain" description="Cyclophilin-like" evidence="1">
    <location>
        <begin position="55"/>
        <end position="163"/>
    </location>
</feature>
<gene>
    <name evidence="2" type="ORF">T472_0216770</name>
</gene>
<keyword evidence="3" id="KW-1185">Reference proteome</keyword>
<dbReference type="STRING" id="994573.T472_0216770"/>
<evidence type="ECO:0000313" key="2">
    <source>
        <dbReference type="EMBL" id="ETA79472.1"/>
    </source>
</evidence>